<evidence type="ECO:0000313" key="1">
    <source>
        <dbReference type="EMBL" id="GBN21510.1"/>
    </source>
</evidence>
<name>A0A4Y2M511_ARAVE</name>
<organism evidence="1 2">
    <name type="scientific">Araneus ventricosus</name>
    <name type="common">Orbweaver spider</name>
    <name type="synonym">Epeira ventricosa</name>
    <dbReference type="NCBI Taxonomy" id="182803"/>
    <lineage>
        <taxon>Eukaryota</taxon>
        <taxon>Metazoa</taxon>
        <taxon>Ecdysozoa</taxon>
        <taxon>Arthropoda</taxon>
        <taxon>Chelicerata</taxon>
        <taxon>Arachnida</taxon>
        <taxon>Araneae</taxon>
        <taxon>Araneomorphae</taxon>
        <taxon>Entelegynae</taxon>
        <taxon>Araneoidea</taxon>
        <taxon>Araneidae</taxon>
        <taxon>Araneus</taxon>
    </lineage>
</organism>
<evidence type="ECO:0000313" key="2">
    <source>
        <dbReference type="Proteomes" id="UP000499080"/>
    </source>
</evidence>
<reference evidence="1 2" key="1">
    <citation type="journal article" date="2019" name="Sci. Rep.">
        <title>Orb-weaving spider Araneus ventricosus genome elucidates the spidroin gene catalogue.</title>
        <authorList>
            <person name="Kono N."/>
            <person name="Nakamura H."/>
            <person name="Ohtoshi R."/>
            <person name="Moran D.A.P."/>
            <person name="Shinohara A."/>
            <person name="Yoshida Y."/>
            <person name="Fujiwara M."/>
            <person name="Mori M."/>
            <person name="Tomita M."/>
            <person name="Arakawa K."/>
        </authorList>
    </citation>
    <scope>NUCLEOTIDE SEQUENCE [LARGE SCALE GENOMIC DNA]</scope>
</reference>
<protein>
    <submittedName>
        <fullName evidence="1">Uncharacterized protein</fullName>
    </submittedName>
</protein>
<gene>
    <name evidence="1" type="ORF">AVEN_218894_1</name>
</gene>
<accession>A0A4Y2M511</accession>
<sequence>MFFRSNLRRRLHRGEKEEVYIQPKFADFKRNQHLLHEISLADISSFKLWEISLKPLIMILAIVNALYSDFYVGKECFLLAVGQYLSDGRCNSSSDKPGVLMAIKGHGSTLPVGGMRYHRQRVSPRYYCTHQGSEIPLTYRGTRGAVQWDEIYS</sequence>
<dbReference type="AlphaFoldDB" id="A0A4Y2M511"/>
<proteinExistence type="predicted"/>
<dbReference type="EMBL" id="BGPR01006747">
    <property type="protein sequence ID" value="GBN21510.1"/>
    <property type="molecule type" value="Genomic_DNA"/>
</dbReference>
<comment type="caution">
    <text evidence="1">The sequence shown here is derived from an EMBL/GenBank/DDBJ whole genome shotgun (WGS) entry which is preliminary data.</text>
</comment>
<dbReference type="Proteomes" id="UP000499080">
    <property type="component" value="Unassembled WGS sequence"/>
</dbReference>
<keyword evidence="2" id="KW-1185">Reference proteome</keyword>